<gene>
    <name evidence="18" type="primary">nad4l</name>
</gene>
<keyword evidence="15 17" id="KW-0472">Membrane</keyword>
<reference evidence="18" key="1">
    <citation type="submission" date="2016-04" db="EMBL/GenBank/DDBJ databases">
        <title>Mitochondria of Scolytid beetles.</title>
        <authorList>
            <person name="Miller K."/>
            <person name="Linard B."/>
            <person name="Vogler A.P."/>
        </authorList>
    </citation>
    <scope>NUCLEOTIDE SEQUENCE</scope>
</reference>
<dbReference type="EMBL" id="KX035193">
    <property type="protein sequence ID" value="AOY40068.1"/>
    <property type="molecule type" value="Genomic_DNA"/>
</dbReference>
<keyword evidence="7 17" id="KW-0679">Respiratory chain</keyword>
<evidence type="ECO:0000313" key="18">
    <source>
        <dbReference type="EMBL" id="AOY40068.1"/>
    </source>
</evidence>
<dbReference type="Gene3D" id="1.10.287.3510">
    <property type="match status" value="1"/>
</dbReference>
<evidence type="ECO:0000256" key="14">
    <source>
        <dbReference type="ARBA" id="ARBA00023128"/>
    </source>
</evidence>
<organism evidence="18">
    <name type="scientific">Scolytinae sp. BMNH 1040351</name>
    <dbReference type="NCBI Taxonomy" id="1903793"/>
    <lineage>
        <taxon>Eukaryota</taxon>
        <taxon>Metazoa</taxon>
        <taxon>Ecdysozoa</taxon>
        <taxon>Arthropoda</taxon>
        <taxon>Hexapoda</taxon>
        <taxon>Insecta</taxon>
        <taxon>Pterygota</taxon>
        <taxon>Neoptera</taxon>
        <taxon>Endopterygota</taxon>
        <taxon>Coleoptera</taxon>
        <taxon>Polyphaga</taxon>
        <taxon>Cucujiformia</taxon>
        <taxon>Curculionidae</taxon>
        <taxon>Scolytinae</taxon>
    </lineage>
</organism>
<evidence type="ECO:0000256" key="3">
    <source>
        <dbReference type="ARBA" id="ARBA00010519"/>
    </source>
</evidence>
<keyword evidence="13 17" id="KW-0830">Ubiquinone</keyword>
<dbReference type="GO" id="GO:0016651">
    <property type="term" value="F:oxidoreductase activity, acting on NAD(P)H"/>
    <property type="evidence" value="ECO:0007669"/>
    <property type="project" value="InterPro"/>
</dbReference>
<evidence type="ECO:0000256" key="5">
    <source>
        <dbReference type="ARBA" id="ARBA00016612"/>
    </source>
</evidence>
<evidence type="ECO:0000256" key="15">
    <source>
        <dbReference type="ARBA" id="ARBA00023136"/>
    </source>
</evidence>
<dbReference type="AlphaFoldDB" id="A0A343A689"/>
<keyword evidence="9 17" id="KW-1278">Translocase</keyword>
<keyword evidence="6 17" id="KW-0813">Transport</keyword>
<keyword evidence="12 17" id="KW-0520">NAD</keyword>
<evidence type="ECO:0000256" key="4">
    <source>
        <dbReference type="ARBA" id="ARBA00012944"/>
    </source>
</evidence>
<accession>A0A343A689</accession>
<evidence type="ECO:0000256" key="16">
    <source>
        <dbReference type="ARBA" id="ARBA00049551"/>
    </source>
</evidence>
<evidence type="ECO:0000256" key="10">
    <source>
        <dbReference type="ARBA" id="ARBA00022982"/>
    </source>
</evidence>
<dbReference type="PANTHER" id="PTHR11434">
    <property type="entry name" value="NADH-UBIQUINONE OXIDOREDUCTASE SUBUNIT ND4L"/>
    <property type="match status" value="1"/>
</dbReference>
<sequence length="87" mass="10163">MWFFLCGGFVFVSNNKHFLLMLLSLEFMMLSLYLMLFIYFFQGLGDYFVSMFYLSLSVCESALGLSLLVLMIRTHGGDMVLLFDNLW</sequence>
<dbReference type="GO" id="GO:0042773">
    <property type="term" value="P:ATP synthesis coupled electron transport"/>
    <property type="evidence" value="ECO:0007669"/>
    <property type="project" value="UniProtKB-UniRule"/>
</dbReference>
<comment type="subcellular location">
    <subcellularLocation>
        <location evidence="17">Mitochondrion inner membrane</location>
        <topology evidence="17">Multi-pass membrane protein</topology>
    </subcellularLocation>
    <subcellularLocation>
        <location evidence="2">Mitochondrion membrane</location>
        <topology evidence="2">Multi-pass membrane protein</topology>
    </subcellularLocation>
</comment>
<evidence type="ECO:0000256" key="2">
    <source>
        <dbReference type="ARBA" id="ARBA00004225"/>
    </source>
</evidence>
<keyword evidence="14 17" id="KW-0496">Mitochondrion</keyword>
<evidence type="ECO:0000256" key="8">
    <source>
        <dbReference type="ARBA" id="ARBA00022692"/>
    </source>
</evidence>
<keyword evidence="11 17" id="KW-1133">Transmembrane helix</keyword>
<dbReference type="InterPro" id="IPR039428">
    <property type="entry name" value="NUOK/Mnh_C1-like"/>
</dbReference>
<dbReference type="GO" id="GO:0005743">
    <property type="term" value="C:mitochondrial inner membrane"/>
    <property type="evidence" value="ECO:0007669"/>
    <property type="project" value="UniProtKB-SubCell"/>
</dbReference>
<comment type="function">
    <text evidence="1">Core subunit of the mitochondrial membrane respiratory chain NADH dehydrogenase (Complex I) that is believed to belong to the minimal assembly required for catalysis. Complex I functions in the transfer of electrons from NADH to the respiratory chain. The immediate electron acceptor for the enzyme is believed to be ubiquinone.</text>
</comment>
<dbReference type="Pfam" id="PF00420">
    <property type="entry name" value="Oxidored_q2"/>
    <property type="match status" value="1"/>
</dbReference>
<feature type="transmembrane region" description="Helical" evidence="17">
    <location>
        <begin position="47"/>
        <end position="72"/>
    </location>
</feature>
<evidence type="ECO:0000256" key="6">
    <source>
        <dbReference type="ARBA" id="ARBA00022448"/>
    </source>
</evidence>
<dbReference type="InterPro" id="IPR001133">
    <property type="entry name" value="NADH_UbQ_OxRdtase_chain4L/K"/>
</dbReference>
<keyword evidence="8 17" id="KW-0812">Transmembrane</keyword>
<feature type="transmembrane region" description="Helical" evidence="17">
    <location>
        <begin position="18"/>
        <end position="41"/>
    </location>
</feature>
<evidence type="ECO:0000256" key="7">
    <source>
        <dbReference type="ARBA" id="ARBA00022660"/>
    </source>
</evidence>
<evidence type="ECO:0000256" key="17">
    <source>
        <dbReference type="RuleBase" id="RU004419"/>
    </source>
</evidence>
<keyword evidence="10 17" id="KW-0249">Electron transport</keyword>
<dbReference type="GO" id="GO:0030964">
    <property type="term" value="C:NADH dehydrogenase complex"/>
    <property type="evidence" value="ECO:0007669"/>
    <property type="project" value="TreeGrafter"/>
</dbReference>
<comment type="function">
    <text evidence="17">Core subunit of the mitochondrial membrane respiratory chain NADH dehydrogenase (Complex I) which catalyzes electron transfer from NADH through the respiratory chain, using ubiquinone as an electron acceptor.</text>
</comment>
<evidence type="ECO:0000256" key="9">
    <source>
        <dbReference type="ARBA" id="ARBA00022967"/>
    </source>
</evidence>
<dbReference type="GO" id="GO:0008137">
    <property type="term" value="F:NADH dehydrogenase (ubiquinone) activity"/>
    <property type="evidence" value="ECO:0007669"/>
    <property type="project" value="UniProtKB-EC"/>
</dbReference>
<dbReference type="EC" id="7.1.1.2" evidence="4 17"/>
<name>A0A343A689_9CUCU</name>
<keyword evidence="17" id="KW-0999">Mitochondrion inner membrane</keyword>
<evidence type="ECO:0000256" key="1">
    <source>
        <dbReference type="ARBA" id="ARBA00003257"/>
    </source>
</evidence>
<evidence type="ECO:0000256" key="11">
    <source>
        <dbReference type="ARBA" id="ARBA00022989"/>
    </source>
</evidence>
<proteinExistence type="inferred from homology"/>
<evidence type="ECO:0000256" key="13">
    <source>
        <dbReference type="ARBA" id="ARBA00023075"/>
    </source>
</evidence>
<comment type="catalytic activity">
    <reaction evidence="16 17">
        <text>a ubiquinone + NADH + 5 H(+)(in) = a ubiquinol + NAD(+) + 4 H(+)(out)</text>
        <dbReference type="Rhea" id="RHEA:29091"/>
        <dbReference type="Rhea" id="RHEA-COMP:9565"/>
        <dbReference type="Rhea" id="RHEA-COMP:9566"/>
        <dbReference type="ChEBI" id="CHEBI:15378"/>
        <dbReference type="ChEBI" id="CHEBI:16389"/>
        <dbReference type="ChEBI" id="CHEBI:17976"/>
        <dbReference type="ChEBI" id="CHEBI:57540"/>
        <dbReference type="ChEBI" id="CHEBI:57945"/>
        <dbReference type="EC" id="7.1.1.2"/>
    </reaction>
</comment>
<geneLocation type="mitochondrion" evidence="18"/>
<protein>
    <recommendedName>
        <fullName evidence="5 17">NADH-ubiquinone oxidoreductase chain 4L</fullName>
        <ecNumber evidence="4 17">7.1.1.2</ecNumber>
    </recommendedName>
</protein>
<dbReference type="PANTHER" id="PTHR11434:SF0">
    <property type="entry name" value="NADH-UBIQUINONE OXIDOREDUCTASE CHAIN 4L"/>
    <property type="match status" value="1"/>
</dbReference>
<evidence type="ECO:0000256" key="12">
    <source>
        <dbReference type="ARBA" id="ARBA00023027"/>
    </source>
</evidence>
<comment type="similarity">
    <text evidence="3 17">Belongs to the complex I subunit 4L family.</text>
</comment>